<accession>A0A2J7PWS1</accession>
<keyword evidence="1" id="KW-0472">Membrane</keyword>
<proteinExistence type="predicted"/>
<evidence type="ECO:0000313" key="2">
    <source>
        <dbReference type="EMBL" id="PNF20778.1"/>
    </source>
</evidence>
<protein>
    <submittedName>
        <fullName evidence="2">Uncharacterized protein</fullName>
    </submittedName>
</protein>
<organism evidence="2 3">
    <name type="scientific">Cryptotermes secundus</name>
    <dbReference type="NCBI Taxonomy" id="105785"/>
    <lineage>
        <taxon>Eukaryota</taxon>
        <taxon>Metazoa</taxon>
        <taxon>Ecdysozoa</taxon>
        <taxon>Arthropoda</taxon>
        <taxon>Hexapoda</taxon>
        <taxon>Insecta</taxon>
        <taxon>Pterygota</taxon>
        <taxon>Neoptera</taxon>
        <taxon>Polyneoptera</taxon>
        <taxon>Dictyoptera</taxon>
        <taxon>Blattodea</taxon>
        <taxon>Blattoidea</taxon>
        <taxon>Termitoidae</taxon>
        <taxon>Kalotermitidae</taxon>
        <taxon>Cryptotermitinae</taxon>
        <taxon>Cryptotermes</taxon>
    </lineage>
</organism>
<dbReference type="EMBL" id="NEVH01020869">
    <property type="protein sequence ID" value="PNF20778.1"/>
    <property type="molecule type" value="Genomic_DNA"/>
</dbReference>
<gene>
    <name evidence="2" type="ORF">B7P43_G13989</name>
</gene>
<name>A0A2J7PWS1_9NEOP</name>
<sequence length="81" mass="8766">MCDAIQSDVCQHFGEIYFLHLQAQKVSQAVNQQEAGGKQNTHEDGGNAFLLFATGCLFIALLGLLVDPENVVPSPETSVNF</sequence>
<evidence type="ECO:0000256" key="1">
    <source>
        <dbReference type="SAM" id="Phobius"/>
    </source>
</evidence>
<dbReference type="Proteomes" id="UP000235965">
    <property type="component" value="Unassembled WGS sequence"/>
</dbReference>
<keyword evidence="1" id="KW-0812">Transmembrane</keyword>
<dbReference type="AlphaFoldDB" id="A0A2J7PWS1"/>
<comment type="caution">
    <text evidence="2">The sequence shown here is derived from an EMBL/GenBank/DDBJ whole genome shotgun (WGS) entry which is preliminary data.</text>
</comment>
<reference evidence="2 3" key="1">
    <citation type="submission" date="2017-12" db="EMBL/GenBank/DDBJ databases">
        <title>Hemimetabolous genomes reveal molecular basis of termite eusociality.</title>
        <authorList>
            <person name="Harrison M.C."/>
            <person name="Jongepier E."/>
            <person name="Robertson H.M."/>
            <person name="Arning N."/>
            <person name="Bitard-Feildel T."/>
            <person name="Chao H."/>
            <person name="Childers C.P."/>
            <person name="Dinh H."/>
            <person name="Doddapaneni H."/>
            <person name="Dugan S."/>
            <person name="Gowin J."/>
            <person name="Greiner C."/>
            <person name="Han Y."/>
            <person name="Hu H."/>
            <person name="Hughes D.S.T."/>
            <person name="Huylmans A.-K."/>
            <person name="Kemena C."/>
            <person name="Kremer L.P.M."/>
            <person name="Lee S.L."/>
            <person name="Lopez-Ezquerra A."/>
            <person name="Mallet L."/>
            <person name="Monroy-Kuhn J.M."/>
            <person name="Moser A."/>
            <person name="Murali S.C."/>
            <person name="Muzny D.M."/>
            <person name="Otani S."/>
            <person name="Piulachs M.-D."/>
            <person name="Poelchau M."/>
            <person name="Qu J."/>
            <person name="Schaub F."/>
            <person name="Wada-Katsumata A."/>
            <person name="Worley K.C."/>
            <person name="Xie Q."/>
            <person name="Ylla G."/>
            <person name="Poulsen M."/>
            <person name="Gibbs R.A."/>
            <person name="Schal C."/>
            <person name="Richards S."/>
            <person name="Belles X."/>
            <person name="Korb J."/>
            <person name="Bornberg-Bauer E."/>
        </authorList>
    </citation>
    <scope>NUCLEOTIDE SEQUENCE [LARGE SCALE GENOMIC DNA]</scope>
    <source>
        <tissue evidence="2">Whole body</tissue>
    </source>
</reference>
<dbReference type="InParanoid" id="A0A2J7PWS1"/>
<feature type="transmembrane region" description="Helical" evidence="1">
    <location>
        <begin position="48"/>
        <end position="66"/>
    </location>
</feature>
<evidence type="ECO:0000313" key="3">
    <source>
        <dbReference type="Proteomes" id="UP000235965"/>
    </source>
</evidence>
<keyword evidence="3" id="KW-1185">Reference proteome</keyword>
<keyword evidence="1" id="KW-1133">Transmembrane helix</keyword>